<keyword evidence="4" id="KW-1133">Transmembrane helix</keyword>
<dbReference type="Gene3D" id="3.30.450.40">
    <property type="match status" value="1"/>
</dbReference>
<feature type="domain" description="Nitrate/nitrite sensing protein" evidence="5">
    <location>
        <begin position="41"/>
        <end position="232"/>
    </location>
</feature>
<keyword evidence="4" id="KW-0472">Membrane</keyword>
<dbReference type="RefSeq" id="WP_166051387.1">
    <property type="nucleotide sequence ID" value="NZ_JAAMPJ010000009.1"/>
</dbReference>
<evidence type="ECO:0000313" key="8">
    <source>
        <dbReference type="Proteomes" id="UP000481360"/>
    </source>
</evidence>
<dbReference type="EMBL" id="JAAMPJ010000009">
    <property type="protein sequence ID" value="NGY63215.1"/>
    <property type="molecule type" value="Genomic_DNA"/>
</dbReference>
<dbReference type="InterPro" id="IPR036890">
    <property type="entry name" value="HATPase_C_sf"/>
</dbReference>
<reference evidence="7 8" key="1">
    <citation type="submission" date="2020-03" db="EMBL/GenBank/DDBJ databases">
        <title>Isolation and identification of active actinomycetes.</title>
        <authorList>
            <person name="Sun X."/>
        </authorList>
    </citation>
    <scope>NUCLEOTIDE SEQUENCE [LARGE SCALE GENOMIC DNA]</scope>
    <source>
        <strain evidence="7 8">NEAU-D13</strain>
    </source>
</reference>
<dbReference type="InterPro" id="IPR029016">
    <property type="entry name" value="GAF-like_dom_sf"/>
</dbReference>
<keyword evidence="1" id="KW-0808">Transferase</keyword>
<dbReference type="AlphaFoldDB" id="A0A7C9VVB1"/>
<keyword evidence="4" id="KW-0812">Transmembrane</keyword>
<dbReference type="Pfam" id="PF08376">
    <property type="entry name" value="NIT"/>
    <property type="match status" value="1"/>
</dbReference>
<comment type="caution">
    <text evidence="7">The sequence shown here is derived from an EMBL/GenBank/DDBJ whole genome shotgun (WGS) entry which is preliminary data.</text>
</comment>
<accession>A0A7C9VVB1</accession>
<evidence type="ECO:0000256" key="2">
    <source>
        <dbReference type="ARBA" id="ARBA00022777"/>
    </source>
</evidence>
<evidence type="ECO:0000256" key="1">
    <source>
        <dbReference type="ARBA" id="ARBA00022679"/>
    </source>
</evidence>
<dbReference type="GO" id="GO:0000160">
    <property type="term" value="P:phosphorelay signal transduction system"/>
    <property type="evidence" value="ECO:0007669"/>
    <property type="project" value="UniProtKB-KW"/>
</dbReference>
<organism evidence="7 8">
    <name type="scientific">Lentzea alba</name>
    <dbReference type="NCBI Taxonomy" id="2714351"/>
    <lineage>
        <taxon>Bacteria</taxon>
        <taxon>Bacillati</taxon>
        <taxon>Actinomycetota</taxon>
        <taxon>Actinomycetes</taxon>
        <taxon>Pseudonocardiales</taxon>
        <taxon>Pseudonocardiaceae</taxon>
        <taxon>Lentzea</taxon>
    </lineage>
</organism>
<sequence length="637" mass="69067">MPPRLNRTRRGAVLVVALATTVAVVVVAMAEKAMGYQGADTAIRAVADVQNVQRQIHELQQERGRAILHAAEAGQAPPTAEFEDYTDRIALLSQRITGVDRVGDPALHEGLRALEKLALLKESTAQERGLLGGVFAAGEFTAQEHWRFAAVRAIKQDRLADFERMATEDQRARLRAALDSPNAREAAGYEQVALADAGARLQRPVDASRWWAVMTTVIDELRMAQQALADDLTRQAHRLRAADLRDLLLCLVFGALGGAAQVGLFLRRDRLDRAGVAFVSEFGTTLMTTRCADDAWNLLARRAGELFASHVLILRTAWSTQRFRACTRVGTEELELLRPAIESSCVADVLSTGVPVLLDDFCDHLRVPDCSLGPAAAVPVRVGSRVLGVLLAVRDSGAARFTTRQVADLITLADDAAVAIDVAEAHEARRWSDVVDDRARIAQRLYHDVVHRLVGVGMSLQGMIGLTPQAHVRARMHAAINQLDETVRRLREAVFDLHPTHSEPTLRQRLLHAANELVQGTDITLTVGMSGCVDTWAQPELTAEAEAVIRATVGNVVRHAQATELVVTVEMTDVLSVEVRDDGPPSATVAGQGVLVDLAWRAANLGGVLSAAADPAGGTLVSWRVPWLRDHEAEPAP</sequence>
<evidence type="ECO:0000259" key="6">
    <source>
        <dbReference type="Pfam" id="PF13185"/>
    </source>
</evidence>
<feature type="domain" description="GAF" evidence="6">
    <location>
        <begin position="335"/>
        <end position="421"/>
    </location>
</feature>
<dbReference type="InterPro" id="IPR003018">
    <property type="entry name" value="GAF"/>
</dbReference>
<dbReference type="Pfam" id="PF13185">
    <property type="entry name" value="GAF_2"/>
    <property type="match status" value="1"/>
</dbReference>
<dbReference type="PANTHER" id="PTHR24421:SF61">
    <property type="entry name" value="OXYGEN SENSOR HISTIDINE KINASE NREB"/>
    <property type="match status" value="1"/>
</dbReference>
<gene>
    <name evidence="7" type="ORF">G7043_30275</name>
</gene>
<evidence type="ECO:0000259" key="5">
    <source>
        <dbReference type="Pfam" id="PF08376"/>
    </source>
</evidence>
<feature type="transmembrane region" description="Helical" evidence="4">
    <location>
        <begin position="12"/>
        <end position="30"/>
    </location>
</feature>
<keyword evidence="8" id="KW-1185">Reference proteome</keyword>
<evidence type="ECO:0000313" key="7">
    <source>
        <dbReference type="EMBL" id="NGY63215.1"/>
    </source>
</evidence>
<dbReference type="Proteomes" id="UP000481360">
    <property type="component" value="Unassembled WGS sequence"/>
</dbReference>
<dbReference type="InterPro" id="IPR050482">
    <property type="entry name" value="Sensor_HK_TwoCompSys"/>
</dbReference>
<evidence type="ECO:0000256" key="4">
    <source>
        <dbReference type="SAM" id="Phobius"/>
    </source>
</evidence>
<dbReference type="Gene3D" id="3.30.565.10">
    <property type="entry name" value="Histidine kinase-like ATPase, C-terminal domain"/>
    <property type="match status" value="1"/>
</dbReference>
<dbReference type="SUPFAM" id="SSF55781">
    <property type="entry name" value="GAF domain-like"/>
    <property type="match status" value="1"/>
</dbReference>
<name>A0A7C9VVB1_9PSEU</name>
<dbReference type="GO" id="GO:0016301">
    <property type="term" value="F:kinase activity"/>
    <property type="evidence" value="ECO:0007669"/>
    <property type="project" value="UniProtKB-KW"/>
</dbReference>
<keyword evidence="3" id="KW-0902">Two-component regulatory system</keyword>
<keyword evidence="2" id="KW-0418">Kinase</keyword>
<dbReference type="PANTHER" id="PTHR24421">
    <property type="entry name" value="NITRATE/NITRITE SENSOR PROTEIN NARX-RELATED"/>
    <property type="match status" value="1"/>
</dbReference>
<evidence type="ECO:0000256" key="3">
    <source>
        <dbReference type="ARBA" id="ARBA00023012"/>
    </source>
</evidence>
<proteinExistence type="predicted"/>
<protein>
    <submittedName>
        <fullName evidence="7">GAF domain-containing protein</fullName>
    </submittedName>
</protein>
<dbReference type="InterPro" id="IPR013587">
    <property type="entry name" value="Nitrate/nitrite_sensing"/>
</dbReference>